<dbReference type="Pfam" id="PF17849">
    <property type="entry name" value="OB_Dis3"/>
    <property type="match status" value="1"/>
</dbReference>
<dbReference type="InterPro" id="IPR012340">
    <property type="entry name" value="NA-bd_OB-fold"/>
</dbReference>
<protein>
    <submittedName>
        <fullName evidence="6">RNB family domain-containing protein</fullName>
    </submittedName>
</protein>
<sequence>MADTVNVSSVSMELTGTAAAIMSQSPSSNKRLNCLIKATRRNKVRKIVREVYLRDDITCGVVTCETCDPELNPSILTMEDNEKILILDLNVALHQIDFLTDATFPGGVVLLTTILNEIRHQNMQTFTRLRQLSFHTQKEATPFSSSSLTTEDTTHSPLPRIRPFYIFCNEFSRWTYVQRDPRQLFKKLNVFENETFAARNRRAIYAATLWYKHHLGGIPGNVLLLTNDHKSKLMAINEGIEALTLYEYVDMHKEIFSLSGEKLALPPDEEMLESDDDKKETIEQRKDKTAIFPPHLSESQIKEGIQSKELFVGSLRMNKGTCYEGYVSYQGGDIQIRGMLNLNRAVDKDNVAVKLISSSEKKEDEDAFLENEGGILLDDATIVTPMRGISGQAIPSNENQILKGKIVGIIKRNWTEYYGSLKPLEDVHKSGASVHINIQRIFIPVDSRIPYITLKTRFSPELENKRLSVVIDSWDRFSKRPIGHWKAILGTIGDKDTESSLILKAHNVNTREFSISVLRCLPSADWEPDEEEIQKRLDLRKILVCSVDPPGCKDIDDALSVGIHIADVTHFVKAGTAIDIEAAERSTTVYLVDRRTDMLPSLLTTDLCSLVAGRERLAFSALFEMTASAVIIKKEFHKTIICSSAALTYAAAQIMIDDRLDSSLLAKNLRILNNLSKILRQKRFEKGALELASAEVQFELDSETQDPMNLEVYQLRETNKMVEEFMLLANSAVAEAILKAFPSRAVLRRHPSPKNDALLSLQQLLIENGFENFIFSNSKELGNSLDKLEKPGDPLFNRIIRILTTRCMNQAVYTCSGKTEASLYFHYGLAADLYTHFTSPIRRYADILVHRLLTSLIYKSPLPAQLSNASL</sequence>
<proteinExistence type="inferred from homology"/>
<dbReference type="PROSITE" id="PS01175">
    <property type="entry name" value="RIBONUCLEASE_II"/>
    <property type="match status" value="1"/>
</dbReference>
<accession>A0ABQ7JEG1</accession>
<dbReference type="InterPro" id="IPR022966">
    <property type="entry name" value="RNase_II/R_CS"/>
</dbReference>
<dbReference type="InterPro" id="IPR041505">
    <property type="entry name" value="Dis3_CSD2"/>
</dbReference>
<evidence type="ECO:0000256" key="3">
    <source>
        <dbReference type="ARBA" id="ARBA00023242"/>
    </source>
</evidence>
<evidence type="ECO:0000256" key="2">
    <source>
        <dbReference type="ARBA" id="ARBA00022552"/>
    </source>
</evidence>
<dbReference type="Pfam" id="PF13638">
    <property type="entry name" value="PIN_4"/>
    <property type="match status" value="1"/>
</dbReference>
<dbReference type="SMART" id="SM00955">
    <property type="entry name" value="RNB"/>
    <property type="match status" value="1"/>
</dbReference>
<feature type="domain" description="RNB" evidence="5">
    <location>
        <begin position="536"/>
        <end position="859"/>
    </location>
</feature>
<evidence type="ECO:0000313" key="6">
    <source>
        <dbReference type="EMBL" id="KAF8822396.1"/>
    </source>
</evidence>
<keyword evidence="3" id="KW-0539">Nucleus</keyword>
<dbReference type="PANTHER" id="PTHR23355">
    <property type="entry name" value="RIBONUCLEASE"/>
    <property type="match status" value="1"/>
</dbReference>
<comment type="subcellular location">
    <subcellularLocation>
        <location evidence="1">Nucleus</location>
    </subcellularLocation>
</comment>
<dbReference type="Proteomes" id="UP000823046">
    <property type="component" value="Unassembled WGS sequence"/>
</dbReference>
<dbReference type="EMBL" id="JADAQX010000058">
    <property type="protein sequence ID" value="KAF8822396.1"/>
    <property type="molecule type" value="Genomic_DNA"/>
</dbReference>
<dbReference type="SUPFAM" id="SSF50249">
    <property type="entry name" value="Nucleic acid-binding proteins"/>
    <property type="match status" value="2"/>
</dbReference>
<dbReference type="PANTHER" id="PTHR23355:SF35">
    <property type="entry name" value="EXOSOME COMPLEX EXONUCLEASE RRP44"/>
    <property type="match status" value="1"/>
</dbReference>
<gene>
    <name evidence="6" type="ORF">IE077_003857</name>
</gene>
<dbReference type="Gene3D" id="2.40.50.700">
    <property type="match status" value="1"/>
</dbReference>
<evidence type="ECO:0000256" key="4">
    <source>
        <dbReference type="RuleBase" id="RU003901"/>
    </source>
</evidence>
<dbReference type="InterPro" id="IPR002716">
    <property type="entry name" value="PIN_dom"/>
</dbReference>
<keyword evidence="7" id="KW-1185">Reference proteome</keyword>
<evidence type="ECO:0000313" key="7">
    <source>
        <dbReference type="Proteomes" id="UP000823046"/>
    </source>
</evidence>
<dbReference type="Pfam" id="PF00773">
    <property type="entry name" value="RNB"/>
    <property type="match status" value="1"/>
</dbReference>
<keyword evidence="2" id="KW-0698">rRNA processing</keyword>
<evidence type="ECO:0000259" key="5">
    <source>
        <dbReference type="SMART" id="SM00955"/>
    </source>
</evidence>
<comment type="caution">
    <text evidence="6">The sequence shown here is derived from an EMBL/GenBank/DDBJ whole genome shotgun (WGS) entry which is preliminary data.</text>
</comment>
<dbReference type="InterPro" id="IPR050180">
    <property type="entry name" value="RNR_Ribonuclease"/>
</dbReference>
<dbReference type="CDD" id="cd09862">
    <property type="entry name" value="PIN_Rrp44-like"/>
    <property type="match status" value="1"/>
</dbReference>
<name>A0ABQ7JEG1_9APIC</name>
<organism evidence="6 7">
    <name type="scientific">Cardiosporidium cionae</name>
    <dbReference type="NCBI Taxonomy" id="476202"/>
    <lineage>
        <taxon>Eukaryota</taxon>
        <taxon>Sar</taxon>
        <taxon>Alveolata</taxon>
        <taxon>Apicomplexa</taxon>
        <taxon>Aconoidasida</taxon>
        <taxon>Nephromycida</taxon>
        <taxon>Cardiosporidium</taxon>
    </lineage>
</organism>
<evidence type="ECO:0000256" key="1">
    <source>
        <dbReference type="ARBA" id="ARBA00004123"/>
    </source>
</evidence>
<reference evidence="6 7" key="1">
    <citation type="journal article" date="2020" name="bioRxiv">
        <title>Metabolic contributions of an alphaproteobacterial endosymbiont in the apicomplexan Cardiosporidium cionae.</title>
        <authorList>
            <person name="Hunter E.S."/>
            <person name="Paight C.J."/>
            <person name="Lane C.E."/>
        </authorList>
    </citation>
    <scope>NUCLEOTIDE SEQUENCE [LARGE SCALE GENOMIC DNA]</scope>
    <source>
        <strain evidence="6">ESH_2018</strain>
    </source>
</reference>
<dbReference type="Gene3D" id="3.40.50.1010">
    <property type="entry name" value="5'-nuclease"/>
    <property type="match status" value="1"/>
</dbReference>
<dbReference type="InterPro" id="IPR001900">
    <property type="entry name" value="RNase_II/R"/>
</dbReference>
<feature type="non-terminal residue" evidence="6">
    <location>
        <position position="871"/>
    </location>
</feature>
<dbReference type="Gene3D" id="2.40.50.690">
    <property type="match status" value="1"/>
</dbReference>
<comment type="similarity">
    <text evidence="4">Belongs to the RNR ribonuclease family.</text>
</comment>